<dbReference type="Gene3D" id="2.40.50.140">
    <property type="entry name" value="Nucleic acid-binding proteins"/>
    <property type="match status" value="1"/>
</dbReference>
<evidence type="ECO:0000313" key="6">
    <source>
        <dbReference type="Proteomes" id="UP000237144"/>
    </source>
</evidence>
<keyword evidence="3 4" id="KW-0539">Nucleus</keyword>
<evidence type="ECO:0000256" key="2">
    <source>
        <dbReference type="ARBA" id="ARBA00008912"/>
    </source>
</evidence>
<dbReference type="PIRSF" id="PIRSF000779">
    <property type="entry name" value="RNA_pol_Rpb8"/>
    <property type="match status" value="1"/>
</dbReference>
<dbReference type="OrthoDB" id="20018at2759"/>
<comment type="similarity">
    <text evidence="2 4">Belongs to the eukaryotic RPB8 RNA polymerase subunit family.</text>
</comment>
<dbReference type="GO" id="GO:0005666">
    <property type="term" value="C:RNA polymerase III complex"/>
    <property type="evidence" value="ECO:0007669"/>
    <property type="project" value="TreeGrafter"/>
</dbReference>
<dbReference type="PANTHER" id="PTHR10917">
    <property type="entry name" value="DNA-DIRECTED RNA POLYMERASES I, II, AND III SUBUNIT RPABC3"/>
    <property type="match status" value="1"/>
</dbReference>
<reference evidence="5 6" key="1">
    <citation type="journal article" date="2018" name="Front. Microbiol.">
        <title>Prospects for Fungal Bioremediation of Acidic Radioactive Waste Sites: Characterization and Genome Sequence of Rhodotorula taiwanensis MD1149.</title>
        <authorList>
            <person name="Tkavc R."/>
            <person name="Matrosova V.Y."/>
            <person name="Grichenko O.E."/>
            <person name="Gostincar C."/>
            <person name="Volpe R.P."/>
            <person name="Klimenkova P."/>
            <person name="Gaidamakova E.K."/>
            <person name="Zhou C.E."/>
            <person name="Stewart B.J."/>
            <person name="Lyman M.G."/>
            <person name="Malfatti S.A."/>
            <person name="Rubinfeld B."/>
            <person name="Courtot M."/>
            <person name="Singh J."/>
            <person name="Dalgard C.L."/>
            <person name="Hamilton T."/>
            <person name="Frey K.G."/>
            <person name="Gunde-Cimerman N."/>
            <person name="Dugan L."/>
            <person name="Daly M.J."/>
        </authorList>
    </citation>
    <scope>NUCLEOTIDE SEQUENCE [LARGE SCALE GENOMIC DNA]</scope>
    <source>
        <strain evidence="5 6">MD1149</strain>
    </source>
</reference>
<comment type="subcellular location">
    <subcellularLocation>
        <location evidence="1">Nucleus</location>
    </subcellularLocation>
</comment>
<dbReference type="InterPro" id="IPR005570">
    <property type="entry name" value="RPABC3"/>
</dbReference>
<comment type="function">
    <text evidence="4">DNA-dependent RNA polymerase catalyzes the transcription of DNA into RNA using the four ribonucleoside triphosphates as substrates. Common component of RNA polymerases I, II and III which synthesize ribosomal RNA precursors, mRNA precursors and many functional non-coding RNAs, and small RNAs, such as 5S rRNA and tRNAs, respectively.</text>
</comment>
<protein>
    <recommendedName>
        <fullName evidence="4">DNA-directed RNA polymerases I, II, and III subunit RPABC3</fullName>
    </recommendedName>
</protein>
<organism evidence="5 6">
    <name type="scientific">Rhodotorula taiwanensis</name>
    <dbReference type="NCBI Taxonomy" id="741276"/>
    <lineage>
        <taxon>Eukaryota</taxon>
        <taxon>Fungi</taxon>
        <taxon>Dikarya</taxon>
        <taxon>Basidiomycota</taxon>
        <taxon>Pucciniomycotina</taxon>
        <taxon>Microbotryomycetes</taxon>
        <taxon>Sporidiobolales</taxon>
        <taxon>Sporidiobolaceae</taxon>
        <taxon>Rhodotorula</taxon>
    </lineage>
</organism>
<dbReference type="GO" id="GO:0005736">
    <property type="term" value="C:RNA polymerase I complex"/>
    <property type="evidence" value="ECO:0007669"/>
    <property type="project" value="TreeGrafter"/>
</dbReference>
<comment type="caution">
    <text evidence="5">The sequence shown here is derived from an EMBL/GenBank/DDBJ whole genome shotgun (WGS) entry which is preliminary data.</text>
</comment>
<proteinExistence type="inferred from homology"/>
<dbReference type="SUPFAM" id="SSF50249">
    <property type="entry name" value="Nucleic acid-binding proteins"/>
    <property type="match status" value="1"/>
</dbReference>
<dbReference type="STRING" id="741276.A0A2S5B3X1"/>
<sequence length="153" mass="16442">MASAAATSSAIVFTDIFQVSAVDHDGKKFDRVSRVAAKSNNHDMRLTLDINTDLIDLPTDSSFNLALATTLNPDGAGKDGAASAGGWRADIEGGLADDWEYVMYGKVYKFDDGTGEEVTAYVSFGGLLMALTGDYRHISSVTVGEHIYLLLRR</sequence>
<dbReference type="FunFam" id="2.40.50.140:FF:000191">
    <property type="entry name" value="DNA-directed RNA polymerases I, II, and III subunit RPABC3"/>
    <property type="match status" value="1"/>
</dbReference>
<dbReference type="Pfam" id="PF03870">
    <property type="entry name" value="RNA_pol_Rpb8"/>
    <property type="match status" value="1"/>
</dbReference>
<evidence type="ECO:0000313" key="5">
    <source>
        <dbReference type="EMBL" id="POY71470.1"/>
    </source>
</evidence>
<dbReference type="GO" id="GO:0006351">
    <property type="term" value="P:DNA-templated transcription"/>
    <property type="evidence" value="ECO:0007669"/>
    <property type="project" value="UniProtKB-UniRule"/>
</dbReference>
<dbReference type="GO" id="GO:0005665">
    <property type="term" value="C:RNA polymerase II, core complex"/>
    <property type="evidence" value="ECO:0007669"/>
    <property type="project" value="UniProtKB-UniRule"/>
</dbReference>
<accession>A0A2S5B3X1</accession>
<dbReference type="GO" id="GO:0003899">
    <property type="term" value="F:DNA-directed RNA polymerase activity"/>
    <property type="evidence" value="ECO:0007669"/>
    <property type="project" value="UniProtKB-UniRule"/>
</dbReference>
<dbReference type="EMBL" id="PJQD01000085">
    <property type="protein sequence ID" value="POY71470.1"/>
    <property type="molecule type" value="Genomic_DNA"/>
</dbReference>
<dbReference type="PANTHER" id="PTHR10917:SF0">
    <property type="entry name" value="DNA-DIRECTED RNA POLYMERASES I, II, AND III SUBUNIT RPABC3"/>
    <property type="match status" value="1"/>
</dbReference>
<name>A0A2S5B3X1_9BASI</name>
<keyword evidence="6" id="KW-1185">Reference proteome</keyword>
<gene>
    <name evidence="5" type="ORF">BMF94_5783</name>
</gene>
<dbReference type="SMART" id="SM00658">
    <property type="entry name" value="RPOL8c"/>
    <property type="match status" value="1"/>
</dbReference>
<dbReference type="Proteomes" id="UP000237144">
    <property type="component" value="Unassembled WGS sequence"/>
</dbReference>
<evidence type="ECO:0000256" key="1">
    <source>
        <dbReference type="ARBA" id="ARBA00004123"/>
    </source>
</evidence>
<dbReference type="AlphaFoldDB" id="A0A2S5B3X1"/>
<evidence type="ECO:0000256" key="4">
    <source>
        <dbReference type="PIRNR" id="PIRNR000779"/>
    </source>
</evidence>
<dbReference type="InterPro" id="IPR012340">
    <property type="entry name" value="NA-bd_OB-fold"/>
</dbReference>
<evidence type="ECO:0000256" key="3">
    <source>
        <dbReference type="ARBA" id="ARBA00023242"/>
    </source>
</evidence>